<dbReference type="Pfam" id="PF14209">
    <property type="entry name" value="DUF4321"/>
    <property type="match status" value="1"/>
</dbReference>
<keyword evidence="1" id="KW-1133">Transmembrane helix</keyword>
<accession>G5IF15</accession>
<evidence type="ECO:0000313" key="2">
    <source>
        <dbReference type="EMBL" id="EHI59944.1"/>
    </source>
</evidence>
<proteinExistence type="predicted"/>
<dbReference type="PATRIC" id="fig|742737.3.peg.2115"/>
<evidence type="ECO:0000256" key="1">
    <source>
        <dbReference type="SAM" id="Phobius"/>
    </source>
</evidence>
<dbReference type="HOGENOM" id="CLU_166657_1_1_9"/>
<dbReference type="AlphaFoldDB" id="G5IF15"/>
<name>G5IF15_9FIRM</name>
<protein>
    <recommendedName>
        <fullName evidence="4">DUF4321 domain-containing protein</fullName>
    </recommendedName>
</protein>
<sequence length="90" mass="9992">MRKRKVQMRNKNFWVLLLLLLSGIVLGGFLGSLAEGISWLNWLNFGQAFGLDTPLVLNLGILVVTFGLSIRITMASIIGVAVALIIYRYI</sequence>
<organism evidence="2 3">
    <name type="scientific">Hungatella hathewayi WAL-18680</name>
    <dbReference type="NCBI Taxonomy" id="742737"/>
    <lineage>
        <taxon>Bacteria</taxon>
        <taxon>Bacillati</taxon>
        <taxon>Bacillota</taxon>
        <taxon>Clostridia</taxon>
        <taxon>Lachnospirales</taxon>
        <taxon>Lachnospiraceae</taxon>
        <taxon>Hungatella</taxon>
    </lineage>
</organism>
<gene>
    <name evidence="2" type="ORF">HMPREF9473_02092</name>
</gene>
<dbReference type="Proteomes" id="UP000005384">
    <property type="component" value="Unassembled WGS sequence"/>
</dbReference>
<keyword evidence="1" id="KW-0472">Membrane</keyword>
<dbReference type="InterPro" id="IPR025470">
    <property type="entry name" value="DUF4321"/>
</dbReference>
<evidence type="ECO:0008006" key="4">
    <source>
        <dbReference type="Google" id="ProtNLM"/>
    </source>
</evidence>
<feature type="transmembrane region" description="Helical" evidence="1">
    <location>
        <begin position="58"/>
        <end position="87"/>
    </location>
</feature>
<keyword evidence="1" id="KW-0812">Transmembrane</keyword>
<comment type="caution">
    <text evidence="2">The sequence shown here is derived from an EMBL/GenBank/DDBJ whole genome shotgun (WGS) entry which is preliminary data.</text>
</comment>
<evidence type="ECO:0000313" key="3">
    <source>
        <dbReference type="Proteomes" id="UP000005384"/>
    </source>
</evidence>
<dbReference type="EMBL" id="ADLN01000041">
    <property type="protein sequence ID" value="EHI59944.1"/>
    <property type="molecule type" value="Genomic_DNA"/>
</dbReference>
<reference evidence="2 3" key="1">
    <citation type="submission" date="2011-08" db="EMBL/GenBank/DDBJ databases">
        <title>The Genome Sequence of Clostridium hathewayi WAL-18680.</title>
        <authorList>
            <consortium name="The Broad Institute Genome Sequencing Platform"/>
            <person name="Earl A."/>
            <person name="Ward D."/>
            <person name="Feldgarden M."/>
            <person name="Gevers D."/>
            <person name="Finegold S.M."/>
            <person name="Summanen P.H."/>
            <person name="Molitoris D.R."/>
            <person name="Song M."/>
            <person name="Daigneault M."/>
            <person name="Allen-Vercoe E."/>
            <person name="Young S.K."/>
            <person name="Zeng Q."/>
            <person name="Gargeya S."/>
            <person name="Fitzgerald M."/>
            <person name="Haas B."/>
            <person name="Abouelleil A."/>
            <person name="Alvarado L."/>
            <person name="Arachchi H.M."/>
            <person name="Berlin A."/>
            <person name="Brown A."/>
            <person name="Chapman S.B."/>
            <person name="Chen Z."/>
            <person name="Dunbar C."/>
            <person name="Freedman E."/>
            <person name="Gearin G."/>
            <person name="Gellesch M."/>
            <person name="Goldberg J."/>
            <person name="Griggs A."/>
            <person name="Gujja S."/>
            <person name="Heiman D."/>
            <person name="Howarth C."/>
            <person name="Larson L."/>
            <person name="Lui A."/>
            <person name="MacDonald P.J.P."/>
            <person name="Montmayeur A."/>
            <person name="Murphy C."/>
            <person name="Neiman D."/>
            <person name="Pearson M."/>
            <person name="Priest M."/>
            <person name="Roberts A."/>
            <person name="Saif S."/>
            <person name="Shea T."/>
            <person name="Shenoy N."/>
            <person name="Sisk P."/>
            <person name="Stolte C."/>
            <person name="Sykes S."/>
            <person name="Wortman J."/>
            <person name="Nusbaum C."/>
            <person name="Birren B."/>
        </authorList>
    </citation>
    <scope>NUCLEOTIDE SEQUENCE [LARGE SCALE GENOMIC DNA]</scope>
    <source>
        <strain evidence="2 3">WAL-18680</strain>
    </source>
</reference>
<keyword evidence="3" id="KW-1185">Reference proteome</keyword>